<evidence type="ECO:0000256" key="1">
    <source>
        <dbReference type="SAM" id="Phobius"/>
    </source>
</evidence>
<feature type="transmembrane region" description="Helical" evidence="1">
    <location>
        <begin position="155"/>
        <end position="187"/>
    </location>
</feature>
<dbReference type="InterPro" id="IPR021359">
    <property type="entry name" value="DUF2812"/>
</dbReference>
<dbReference type="EMBL" id="PDBW01000001">
    <property type="protein sequence ID" value="PFH03548.1"/>
    <property type="molecule type" value="Genomic_DNA"/>
</dbReference>
<proteinExistence type="predicted"/>
<protein>
    <submittedName>
        <fullName evidence="2">Uncharacterized protein DUF2812</fullName>
    </submittedName>
</protein>
<keyword evidence="1" id="KW-0812">Transmembrane</keyword>
<dbReference type="Proteomes" id="UP000223596">
    <property type="component" value="Unassembled WGS sequence"/>
</dbReference>
<evidence type="ECO:0000313" key="3">
    <source>
        <dbReference type="Proteomes" id="UP000223596"/>
    </source>
</evidence>
<keyword evidence="1" id="KW-1133">Transmembrane helix</keyword>
<reference evidence="2 3" key="1">
    <citation type="submission" date="2017-09" db="EMBL/GenBank/DDBJ databases">
        <title>Evaluation of Pacific Biosciences Sequencing Technology to Finishing C. thermocellum Genome Sequences.</title>
        <authorList>
            <person name="Brown S."/>
        </authorList>
    </citation>
    <scope>NUCLEOTIDE SEQUENCE [LARGE SCALE GENOMIC DNA]</scope>
    <source>
        <strain evidence="2 3">AD2</strain>
    </source>
</reference>
<name>A0AB36TIE8_ACETH</name>
<feature type="transmembrane region" description="Helical" evidence="1">
    <location>
        <begin position="112"/>
        <end position="135"/>
    </location>
</feature>
<evidence type="ECO:0000313" key="2">
    <source>
        <dbReference type="EMBL" id="PFH03548.1"/>
    </source>
</evidence>
<organism evidence="2 3">
    <name type="scientific">Acetivibrio thermocellus AD2</name>
    <dbReference type="NCBI Taxonomy" id="1138384"/>
    <lineage>
        <taxon>Bacteria</taxon>
        <taxon>Bacillati</taxon>
        <taxon>Bacillota</taxon>
        <taxon>Clostridia</taxon>
        <taxon>Eubacteriales</taxon>
        <taxon>Oscillospiraceae</taxon>
        <taxon>Acetivibrio</taxon>
    </lineage>
</organism>
<accession>A0AB36TIE8</accession>
<dbReference type="Pfam" id="PF11193">
    <property type="entry name" value="DUF2812"/>
    <property type="match status" value="1"/>
</dbReference>
<gene>
    <name evidence="2" type="ORF">M972_112359</name>
</gene>
<dbReference type="AlphaFoldDB" id="A0AB36TIE8"/>
<sequence>MKKFKMFWNFDEEEKYLKDMAWQGYIFKKYSIFGFCHFESGKPQNLNYKIDYRIFKDKKEFDNYIALFEDAGWKHVYGTKNSGNQYFLPMNEKAGTDIFSDRVSAAARYKTLYRICLANIACFIFYLCIILFSVGGDLSKLAFLTPGLWERTGRAFWSAFFFELPFVLLRMTPLVFFMTVIVFYGYWGSKAKKNYEAVMNEDTDKE</sequence>
<keyword evidence="1" id="KW-0472">Membrane</keyword>
<comment type="caution">
    <text evidence="2">The sequence shown here is derived from an EMBL/GenBank/DDBJ whole genome shotgun (WGS) entry which is preliminary data.</text>
</comment>
<dbReference type="RefSeq" id="WP_003517787.1">
    <property type="nucleotide sequence ID" value="NZ_CP013828.1"/>
</dbReference>